<dbReference type="AlphaFoldDB" id="A0A2V1ED48"/>
<evidence type="ECO:0000313" key="2">
    <source>
        <dbReference type="Proteomes" id="UP000244855"/>
    </source>
</evidence>
<reference evidence="1 2" key="1">
    <citation type="journal article" date="2018" name="Sci. Rep.">
        <title>Comparative genomics provides insights into the lifestyle and reveals functional heterogeneity of dark septate endophytic fungi.</title>
        <authorList>
            <person name="Knapp D.G."/>
            <person name="Nemeth J.B."/>
            <person name="Barry K."/>
            <person name="Hainaut M."/>
            <person name="Henrissat B."/>
            <person name="Johnson J."/>
            <person name="Kuo A."/>
            <person name="Lim J.H.P."/>
            <person name="Lipzen A."/>
            <person name="Nolan M."/>
            <person name="Ohm R.A."/>
            <person name="Tamas L."/>
            <person name="Grigoriev I.V."/>
            <person name="Spatafora J.W."/>
            <person name="Nagy L.G."/>
            <person name="Kovacs G.M."/>
        </authorList>
    </citation>
    <scope>NUCLEOTIDE SEQUENCE [LARGE SCALE GENOMIC DNA]</scope>
    <source>
        <strain evidence="1 2">DSE2036</strain>
    </source>
</reference>
<accession>A0A2V1ED48</accession>
<evidence type="ECO:0000313" key="1">
    <source>
        <dbReference type="EMBL" id="PVI08477.1"/>
    </source>
</evidence>
<dbReference type="Proteomes" id="UP000244855">
    <property type="component" value="Unassembled WGS sequence"/>
</dbReference>
<keyword evidence="2" id="KW-1185">Reference proteome</keyword>
<protein>
    <submittedName>
        <fullName evidence="1">Uncharacterized protein</fullName>
    </submittedName>
</protein>
<proteinExistence type="predicted"/>
<gene>
    <name evidence="1" type="ORF">DM02DRAFT_3543</name>
</gene>
<dbReference type="EMBL" id="KZ805300">
    <property type="protein sequence ID" value="PVI08477.1"/>
    <property type="molecule type" value="Genomic_DNA"/>
</dbReference>
<sequence length="202" mass="22492">MLPRKHLLSRRKLKALLSTANFEHCHCHATSYLLVGYRGRRSLTLLHMESVGRHRTSSESRPHAEASNLFANSTNVVASCCKVPMAVIQVTSLHNGMAQLTNQITPIHAVLEWRVSSIWLSSLFLGSGVCPIRVKVDAGFYRRPTYHIQSISIAAQILHILGQCPLIHICRVSNTQAAQLSTRWKEENAAVCAYLKSTVGRL</sequence>
<name>A0A2V1ED48_9PLEO</name>
<organism evidence="1 2">
    <name type="scientific">Periconia macrospinosa</name>
    <dbReference type="NCBI Taxonomy" id="97972"/>
    <lineage>
        <taxon>Eukaryota</taxon>
        <taxon>Fungi</taxon>
        <taxon>Dikarya</taxon>
        <taxon>Ascomycota</taxon>
        <taxon>Pezizomycotina</taxon>
        <taxon>Dothideomycetes</taxon>
        <taxon>Pleosporomycetidae</taxon>
        <taxon>Pleosporales</taxon>
        <taxon>Massarineae</taxon>
        <taxon>Periconiaceae</taxon>
        <taxon>Periconia</taxon>
    </lineage>
</organism>